<evidence type="ECO:0000256" key="1">
    <source>
        <dbReference type="SAM" id="Coils"/>
    </source>
</evidence>
<protein>
    <submittedName>
        <fullName evidence="2">Uncharacterized protein</fullName>
    </submittedName>
</protein>
<evidence type="ECO:0000313" key="2">
    <source>
        <dbReference type="EMBL" id="GAA5414311.1"/>
    </source>
</evidence>
<proteinExistence type="predicted"/>
<dbReference type="Proteomes" id="UP001449582">
    <property type="component" value="Unassembled WGS sequence"/>
</dbReference>
<evidence type="ECO:0000313" key="3">
    <source>
        <dbReference type="Proteomes" id="UP001449582"/>
    </source>
</evidence>
<reference evidence="2" key="1">
    <citation type="submission" date="2024-02" db="EMBL/GenBank/DDBJ databases">
        <title>Draft genome sequence of new strains in genus Ureaplasma.</title>
        <authorList>
            <person name="Nakajima Y."/>
            <person name="Segawa T."/>
        </authorList>
    </citation>
    <scope>NUCLEOTIDE SEQUENCE [LARGE SCALE GENOMIC DNA]</scope>
    <source>
        <strain evidence="2">OM1</strain>
    </source>
</reference>
<dbReference type="RefSeq" id="WP_353289477.1">
    <property type="nucleotide sequence ID" value="NZ_BAABQM010000001.1"/>
</dbReference>
<keyword evidence="3" id="KW-1185">Reference proteome</keyword>
<accession>A0ABP9U8X5</accession>
<sequence>MKTNSYTLIQNYKINWQNPYVDFIDHFKKVHSQSVHKTNQNWQIQLLTLQNLSNSWCSSNQTEQRLAQQLQILQKQLAAIDLHNIQEQIKDLEQQRENLLFFMQGSRTSCDQRQHYQAVLYKEVTPKLTHLKSVWETQNHLANDLYSKIVNLEKEQTLINNQLHKNKFQIQLTVNKLLSILTETLWKN</sequence>
<keyword evidence="1" id="KW-0175">Coiled coil</keyword>
<feature type="coiled-coil region" evidence="1">
    <location>
        <begin position="75"/>
        <end position="102"/>
    </location>
</feature>
<gene>
    <name evidence="2" type="ORF">UREOM_0220</name>
</gene>
<comment type="caution">
    <text evidence="2">The sequence shown here is derived from an EMBL/GenBank/DDBJ whole genome shotgun (WGS) entry which is preliminary data.</text>
</comment>
<dbReference type="EMBL" id="BAABQM010000001">
    <property type="protein sequence ID" value="GAA5414311.1"/>
    <property type="molecule type" value="Genomic_DNA"/>
</dbReference>
<organism evidence="2 3">
    <name type="scientific">Ureaplasma ceti</name>
    <dbReference type="NCBI Taxonomy" id="3119530"/>
    <lineage>
        <taxon>Bacteria</taxon>
        <taxon>Bacillati</taxon>
        <taxon>Mycoplasmatota</taxon>
        <taxon>Mycoplasmoidales</taxon>
        <taxon>Mycoplasmoidaceae</taxon>
        <taxon>Ureaplasma</taxon>
    </lineage>
</organism>
<name>A0ABP9U8X5_9BACT</name>